<dbReference type="GO" id="GO:0016757">
    <property type="term" value="F:glycosyltransferase activity"/>
    <property type="evidence" value="ECO:0007669"/>
    <property type="project" value="UniProtKB-KW"/>
</dbReference>
<dbReference type="PANTHER" id="PTHR48050:SF13">
    <property type="entry name" value="STEROL 3-BETA-GLUCOSYLTRANSFERASE UGT80A2"/>
    <property type="match status" value="1"/>
</dbReference>
<dbReference type="EC" id="2.4.-.-" evidence="3"/>
<sequence length="468" mass="50270">MPNAIICSMPGEGHVRPLLVVARELLARGWQVRMLTGARYRTLVEESGAHFVALPAEADTLDAIGADGARERGRAAINRGVETAFIAPAPSAGRRLLAMLDEAPADVVLHEPTFLGVQALHRLSAERRPAVVMCGIIPLGLSSVDTPPFGLGLAPLPRPWANRARNRVLGAAATRVVLRPAHRAADRFLAEVGAPPLRGRFFMDLLDSADLIAQFTVPEFEFPRSDAPERLRFYGPMAQPDRRDVDLPPWWDRLDRRRPLVHVTQGTVANVDLDELVRPTLEALADEDVTVVVTTGGRPVEDLGEVPANALVGQFLPYDRLLPRVDVLVTNGGYGGLHHALRHGVPIVVAGDSEDKVETSARVAWSGAGISLRTGRPRPAQVGDAVRRVLGDPRFAERARRIGASIAAASGPGGFVRDVEALVAGRHAAGDRASTSWLFTGDLQDPAPPTAFVTEDGPTSPTSPRNRP</sequence>
<comment type="caution">
    <text evidence="3">The sequence shown here is derived from an EMBL/GenBank/DDBJ whole genome shotgun (WGS) entry which is preliminary data.</text>
</comment>
<dbReference type="CDD" id="cd03784">
    <property type="entry name" value="GT1_Gtf-like"/>
    <property type="match status" value="1"/>
</dbReference>
<gene>
    <name evidence="3" type="ORF">RDV89_10745</name>
</gene>
<organism evidence="3 4">
    <name type="scientific">Nocardioides imazamoxiresistens</name>
    <dbReference type="NCBI Taxonomy" id="3231893"/>
    <lineage>
        <taxon>Bacteria</taxon>
        <taxon>Bacillati</taxon>
        <taxon>Actinomycetota</taxon>
        <taxon>Actinomycetes</taxon>
        <taxon>Propionibacteriales</taxon>
        <taxon>Nocardioidaceae</taxon>
        <taxon>Nocardioides</taxon>
    </lineage>
</organism>
<dbReference type="Pfam" id="PF06722">
    <property type="entry name" value="EryCIII-like_C"/>
    <property type="match status" value="1"/>
</dbReference>
<name>A0ABU3PWD6_9ACTN</name>
<dbReference type="PANTHER" id="PTHR48050">
    <property type="entry name" value="STEROL 3-BETA-GLUCOSYLTRANSFERASE"/>
    <property type="match status" value="1"/>
</dbReference>
<dbReference type="EMBL" id="JAVYII010000004">
    <property type="protein sequence ID" value="MDT9593546.1"/>
    <property type="molecule type" value="Genomic_DNA"/>
</dbReference>
<keyword evidence="4" id="KW-1185">Reference proteome</keyword>
<dbReference type="InterPro" id="IPR050426">
    <property type="entry name" value="Glycosyltransferase_28"/>
</dbReference>
<dbReference type="Proteomes" id="UP001268542">
    <property type="component" value="Unassembled WGS sequence"/>
</dbReference>
<keyword evidence="3" id="KW-0328">Glycosyltransferase</keyword>
<feature type="compositionally biased region" description="Polar residues" evidence="1">
    <location>
        <begin position="457"/>
        <end position="468"/>
    </location>
</feature>
<dbReference type="RefSeq" id="WP_315733040.1">
    <property type="nucleotide sequence ID" value="NZ_JAVYII010000004.1"/>
</dbReference>
<reference evidence="3 4" key="1">
    <citation type="submission" date="2023-08" db="EMBL/GenBank/DDBJ databases">
        <title>Nocardioides seae sp. nov., a bacterium isolated from a soil.</title>
        <authorList>
            <person name="Wang X."/>
        </authorList>
    </citation>
    <scope>NUCLEOTIDE SEQUENCE [LARGE SCALE GENOMIC DNA]</scope>
    <source>
        <strain evidence="3 4">YZH12</strain>
    </source>
</reference>
<dbReference type="SUPFAM" id="SSF53756">
    <property type="entry name" value="UDP-Glycosyltransferase/glycogen phosphorylase"/>
    <property type="match status" value="1"/>
</dbReference>
<accession>A0ABU3PWD6</accession>
<keyword evidence="3" id="KW-0808">Transferase</keyword>
<dbReference type="InterPro" id="IPR010610">
    <property type="entry name" value="EryCIII-like_C"/>
</dbReference>
<evidence type="ECO:0000259" key="2">
    <source>
        <dbReference type="Pfam" id="PF06722"/>
    </source>
</evidence>
<evidence type="ECO:0000313" key="3">
    <source>
        <dbReference type="EMBL" id="MDT9593546.1"/>
    </source>
</evidence>
<evidence type="ECO:0000256" key="1">
    <source>
        <dbReference type="SAM" id="MobiDB-lite"/>
    </source>
</evidence>
<feature type="region of interest" description="Disordered" evidence="1">
    <location>
        <begin position="439"/>
        <end position="468"/>
    </location>
</feature>
<dbReference type="Gene3D" id="3.40.50.2000">
    <property type="entry name" value="Glycogen Phosphorylase B"/>
    <property type="match status" value="2"/>
</dbReference>
<evidence type="ECO:0000313" key="4">
    <source>
        <dbReference type="Proteomes" id="UP001268542"/>
    </source>
</evidence>
<protein>
    <submittedName>
        <fullName evidence="3">Glycosyltransferase</fullName>
        <ecNumber evidence="3">2.4.-.-</ecNumber>
    </submittedName>
</protein>
<dbReference type="InterPro" id="IPR002213">
    <property type="entry name" value="UDP_glucos_trans"/>
</dbReference>
<feature type="domain" description="Erythromycin biosynthesis protein CIII-like C-terminal" evidence="2">
    <location>
        <begin position="280"/>
        <end position="422"/>
    </location>
</feature>
<proteinExistence type="predicted"/>